<gene>
    <name evidence="1" type="ORF">I7X12_01890</name>
</gene>
<protein>
    <recommendedName>
        <fullName evidence="3">Nucleotidyl transferase AbiEii toxin, Type IV TA system</fullName>
    </recommendedName>
</protein>
<dbReference type="AlphaFoldDB" id="A0A7T3FZF3"/>
<proteinExistence type="predicted"/>
<dbReference type="SUPFAM" id="SSF81301">
    <property type="entry name" value="Nucleotidyltransferase"/>
    <property type="match status" value="1"/>
</dbReference>
<evidence type="ECO:0008006" key="3">
    <source>
        <dbReference type="Google" id="ProtNLM"/>
    </source>
</evidence>
<dbReference type="InterPro" id="IPR043519">
    <property type="entry name" value="NT_sf"/>
</dbReference>
<dbReference type="RefSeq" id="WP_198062202.1">
    <property type="nucleotide sequence ID" value="NZ_CP065856.1"/>
</dbReference>
<dbReference type="EMBL" id="CP065856">
    <property type="protein sequence ID" value="QPV63412.1"/>
    <property type="molecule type" value="Genomic_DNA"/>
</dbReference>
<name>A0A7T3FZF3_9EURY</name>
<accession>A0A7T3FZF3</accession>
<evidence type="ECO:0000313" key="1">
    <source>
        <dbReference type="EMBL" id="QPV63412.1"/>
    </source>
</evidence>
<sequence length="196" mass="22186">MEFTDDGVVIDKPLSELDELVVDVVDTLERVGVDYVVVSGYVAVLFGRSRATEDIDVITERFDERVATRLSDELRERGYWGSAMPLDSLFETLSDDLPLRVAEHGHRVPNVELKFASDEYDRTSLRNTIQVSLRGTEITVGSLEFQIAYKLSMGAQKDFEDALYLYEVAGNSLNTRQLEGYVETLGVEEEYDKLRS</sequence>
<dbReference type="GeneID" id="60587205"/>
<dbReference type="Gene3D" id="3.30.460.40">
    <property type="match status" value="1"/>
</dbReference>
<evidence type="ECO:0000313" key="2">
    <source>
        <dbReference type="Proteomes" id="UP000595001"/>
    </source>
</evidence>
<keyword evidence="2" id="KW-1185">Reference proteome</keyword>
<reference evidence="1 2" key="1">
    <citation type="submission" date="2020-12" db="EMBL/GenBank/DDBJ databases">
        <title>Halosimplex halophilum sp. nov. and Halosimplex salinum sp. nov., two new members of the genus Halosimplex.</title>
        <authorList>
            <person name="Cui H.L."/>
        </authorList>
    </citation>
    <scope>NUCLEOTIDE SEQUENCE [LARGE SCALE GENOMIC DNA]</scope>
    <source>
        <strain evidence="1 2">YGH94</strain>
    </source>
</reference>
<dbReference type="KEGG" id="hlt:I7X12_01890"/>
<dbReference type="Proteomes" id="UP000595001">
    <property type="component" value="Chromosome"/>
</dbReference>
<dbReference type="OrthoDB" id="42009at2157"/>
<organism evidence="1 2">
    <name type="scientific">Halosimplex litoreum</name>
    <dbReference type="NCBI Taxonomy" id="1198301"/>
    <lineage>
        <taxon>Archaea</taxon>
        <taxon>Methanobacteriati</taxon>
        <taxon>Methanobacteriota</taxon>
        <taxon>Stenosarchaea group</taxon>
        <taxon>Halobacteria</taxon>
        <taxon>Halobacteriales</taxon>
        <taxon>Haloarculaceae</taxon>
        <taxon>Halosimplex</taxon>
    </lineage>
</organism>